<dbReference type="AlphaFoldDB" id="A0A6N3X684"/>
<accession>A0A6N3X684</accession>
<feature type="transmembrane region" description="Helical" evidence="2">
    <location>
        <begin position="53"/>
        <end position="77"/>
    </location>
</feature>
<gene>
    <name evidence="3" type="ORF">TH68_10460</name>
</gene>
<evidence type="ECO:0000313" key="3">
    <source>
        <dbReference type="EMBL" id="KKZ10581.1"/>
    </source>
</evidence>
<dbReference type="Pfam" id="PF10999">
    <property type="entry name" value="DUF2839"/>
    <property type="match status" value="1"/>
</dbReference>
<keyword evidence="2" id="KW-0812">Transmembrane</keyword>
<organism evidence="3 4">
    <name type="scientific">Candidatus Synechococcus spongiarum 142</name>
    <dbReference type="NCBI Taxonomy" id="1608213"/>
    <lineage>
        <taxon>Bacteria</taxon>
        <taxon>Bacillati</taxon>
        <taxon>Cyanobacteriota</taxon>
        <taxon>Cyanophyceae</taxon>
        <taxon>Synechococcales</taxon>
        <taxon>Synechococcaceae</taxon>
        <taxon>Synechococcus</taxon>
    </lineage>
</organism>
<reference evidence="3 4" key="1">
    <citation type="submission" date="2015-01" db="EMBL/GenBank/DDBJ databases">
        <title>Lifestyle Evolution in Cyanobacterial Symbionts of Sponges.</title>
        <authorList>
            <person name="Burgsdorf I."/>
            <person name="Slaby B.M."/>
            <person name="Handley K.M."/>
            <person name="Haber M."/>
            <person name="Blom J."/>
            <person name="Marshall C.W."/>
            <person name="Gilbert J.A."/>
            <person name="Hentschel U."/>
            <person name="Steindler L."/>
        </authorList>
    </citation>
    <scope>NUCLEOTIDE SEQUENCE [LARGE SCALE GENOMIC DNA]</scope>
    <source>
        <strain evidence="3">142</strain>
    </source>
</reference>
<keyword evidence="2" id="KW-0472">Membrane</keyword>
<keyword evidence="2" id="KW-1133">Transmembrane helix</keyword>
<proteinExistence type="predicted"/>
<evidence type="ECO:0000256" key="2">
    <source>
        <dbReference type="SAM" id="Phobius"/>
    </source>
</evidence>
<dbReference type="EMBL" id="JXUO01000312">
    <property type="protein sequence ID" value="KKZ10581.1"/>
    <property type="molecule type" value="Genomic_DNA"/>
</dbReference>
<feature type="region of interest" description="Disordered" evidence="1">
    <location>
        <begin position="1"/>
        <end position="27"/>
    </location>
</feature>
<evidence type="ECO:0000256" key="1">
    <source>
        <dbReference type="SAM" id="MobiDB-lite"/>
    </source>
</evidence>
<dbReference type="InterPro" id="IPR021262">
    <property type="entry name" value="DUF2839"/>
</dbReference>
<sequence>MGEAKRRRDLGLPPRQTSGQRGKLQDDSPRVVSWLPLTRRQAQNFMTWTSRGAWTGIGLLVVFWLVVRFVGPALGWWTLQG</sequence>
<comment type="caution">
    <text evidence="3">The sequence shown here is derived from an EMBL/GenBank/DDBJ whole genome shotgun (WGS) entry which is preliminary data.</text>
</comment>
<dbReference type="Proteomes" id="UP000035054">
    <property type="component" value="Unassembled WGS sequence"/>
</dbReference>
<evidence type="ECO:0000313" key="4">
    <source>
        <dbReference type="Proteomes" id="UP000035054"/>
    </source>
</evidence>
<protein>
    <recommendedName>
        <fullName evidence="5">DUF2839 domain-containing protein</fullName>
    </recommendedName>
</protein>
<evidence type="ECO:0008006" key="5">
    <source>
        <dbReference type="Google" id="ProtNLM"/>
    </source>
</evidence>
<feature type="compositionally biased region" description="Basic and acidic residues" evidence="1">
    <location>
        <begin position="1"/>
        <end position="10"/>
    </location>
</feature>
<name>A0A6N3X684_9SYNE</name>